<dbReference type="OrthoDB" id="3690694at2"/>
<dbReference type="KEGG" id="amd:AMED_1478"/>
<dbReference type="EMBL" id="CP002000">
    <property type="protein sequence ID" value="ADJ43291.1"/>
    <property type="molecule type" value="Genomic_DNA"/>
</dbReference>
<dbReference type="RefSeq" id="WP_013223377.1">
    <property type="nucleotide sequence ID" value="NC_014318.1"/>
</dbReference>
<keyword evidence="1" id="KW-0472">Membrane</keyword>
<keyword evidence="1" id="KW-0812">Transmembrane</keyword>
<evidence type="ECO:0000256" key="1">
    <source>
        <dbReference type="SAM" id="Phobius"/>
    </source>
</evidence>
<name>A0A0H3D1D2_AMYMU</name>
<evidence type="ECO:0000313" key="3">
    <source>
        <dbReference type="Proteomes" id="UP000000328"/>
    </source>
</evidence>
<organism evidence="2 3">
    <name type="scientific">Amycolatopsis mediterranei (strain U-32)</name>
    <dbReference type="NCBI Taxonomy" id="749927"/>
    <lineage>
        <taxon>Bacteria</taxon>
        <taxon>Bacillati</taxon>
        <taxon>Actinomycetota</taxon>
        <taxon>Actinomycetes</taxon>
        <taxon>Pseudonocardiales</taxon>
        <taxon>Pseudonocardiaceae</taxon>
        <taxon>Amycolatopsis</taxon>
    </lineage>
</organism>
<dbReference type="GeneID" id="92869269"/>
<protein>
    <submittedName>
        <fullName evidence="2">Uncharacterized protein</fullName>
    </submittedName>
</protein>
<evidence type="ECO:0000313" key="2">
    <source>
        <dbReference type="EMBL" id="ADJ43291.1"/>
    </source>
</evidence>
<reference evidence="2 3" key="1">
    <citation type="journal article" date="2010" name="Cell Res.">
        <title>Complete genome sequence of the rifamycin SV-producing Amycolatopsis mediterranei U32 revealed its genetic characteristics in phylogeny and metabolism.</title>
        <authorList>
            <person name="Zhao W."/>
            <person name="Zhong Y."/>
            <person name="Yuan H."/>
            <person name="Wang J."/>
            <person name="Zheng H."/>
            <person name="Wang Y."/>
            <person name="Cen X."/>
            <person name="Xu F."/>
            <person name="Bai J."/>
            <person name="Han X."/>
            <person name="Lu G."/>
            <person name="Zhu Y."/>
            <person name="Shao Z."/>
            <person name="Yan H."/>
            <person name="Li C."/>
            <person name="Peng N."/>
            <person name="Zhang Z."/>
            <person name="Zhang Y."/>
            <person name="Lin W."/>
            <person name="Fan Y."/>
            <person name="Qin Z."/>
            <person name="Hu Y."/>
            <person name="Zhu B."/>
            <person name="Wang S."/>
            <person name="Ding X."/>
            <person name="Zhao G.P."/>
        </authorList>
    </citation>
    <scope>NUCLEOTIDE SEQUENCE [LARGE SCALE GENOMIC DNA]</scope>
    <source>
        <strain evidence="3">U-32</strain>
    </source>
</reference>
<dbReference type="HOGENOM" id="CLU_096040_0_0_11"/>
<dbReference type="AlphaFoldDB" id="A0A0H3D1D2"/>
<dbReference type="eggNOG" id="ENOG5032UCW">
    <property type="taxonomic scope" value="Bacteria"/>
</dbReference>
<dbReference type="PATRIC" id="fig|749927.5.peg.1520"/>
<keyword evidence="1" id="KW-1133">Transmembrane helix</keyword>
<accession>A0A0H3D1D2</accession>
<gene>
    <name evidence="2" type="ordered locus">AMED_1478</name>
</gene>
<sequence>MMLRYLGSTKNLAGCVGGLLGVGLYLIGVVGWFWPFVVVALYAAGALLAPGEKVRLVPDASAGLRESLDALEATVSAQASRMPPSSVDTVHRIAEVLRDLLSRPRRLSGDPELQHAVVRLAGTDLPLSLETYLNLPRWFAARRAGAGSELVTQLGLLEAEAHRVAERFYATEVDRQADHTRYLRDRET</sequence>
<proteinExistence type="predicted"/>
<dbReference type="Proteomes" id="UP000000328">
    <property type="component" value="Chromosome"/>
</dbReference>
<feature type="transmembrane region" description="Helical" evidence="1">
    <location>
        <begin position="12"/>
        <end position="34"/>
    </location>
</feature>